<dbReference type="OrthoDB" id="5324362at2"/>
<dbReference type="SUPFAM" id="SSF50331">
    <property type="entry name" value="MOP-like"/>
    <property type="match status" value="1"/>
</dbReference>
<dbReference type="AlphaFoldDB" id="Q30S29"/>
<dbReference type="Proteomes" id="UP000002714">
    <property type="component" value="Chromosome"/>
</dbReference>
<evidence type="ECO:0000313" key="1">
    <source>
        <dbReference type="EMBL" id="ABB44202.1"/>
    </source>
</evidence>
<dbReference type="EMBL" id="CP000153">
    <property type="protein sequence ID" value="ABB44202.1"/>
    <property type="molecule type" value="Genomic_DNA"/>
</dbReference>
<reference evidence="1 2" key="1">
    <citation type="journal article" date="2008" name="Appl. Environ. Microbiol.">
        <title>Genome of the epsilonproteobacterial chemolithoautotroph Sulfurimonas denitrificans.</title>
        <authorList>
            <person name="Sievert S.M."/>
            <person name="Scott K.M."/>
            <person name="Klotz M.G."/>
            <person name="Chain P.S.G."/>
            <person name="Hauser L.J."/>
            <person name="Hemp J."/>
            <person name="Huegler M."/>
            <person name="Land M."/>
            <person name="Lapidus A."/>
            <person name="Larimer F.W."/>
            <person name="Lucas S."/>
            <person name="Malfatti S.A."/>
            <person name="Meyer F."/>
            <person name="Paulsen I.T."/>
            <person name="Ren Q."/>
            <person name="Simon J."/>
            <person name="Bailey K."/>
            <person name="Diaz E."/>
            <person name="Fitzpatrick K.A."/>
            <person name="Glover B."/>
            <person name="Gwatney N."/>
            <person name="Korajkic A."/>
            <person name="Long A."/>
            <person name="Mobberley J.M."/>
            <person name="Pantry S.N."/>
            <person name="Pazder G."/>
            <person name="Peterson S."/>
            <person name="Quintanilla J.D."/>
            <person name="Sprinkle R."/>
            <person name="Stephens J."/>
            <person name="Thomas P."/>
            <person name="Vaughn R."/>
            <person name="Weber M.J."/>
            <person name="Wooten L.L."/>
        </authorList>
    </citation>
    <scope>NUCLEOTIDE SEQUENCE [LARGE SCALE GENOMIC DNA]</scope>
    <source>
        <strain evidence="2">ATCC 33889 / DSM 1251</strain>
    </source>
</reference>
<dbReference type="RefSeq" id="WP_011372554.1">
    <property type="nucleotide sequence ID" value="NC_007575.1"/>
</dbReference>
<keyword evidence="2" id="KW-1185">Reference proteome</keyword>
<evidence type="ECO:0000313" key="2">
    <source>
        <dbReference type="Proteomes" id="UP000002714"/>
    </source>
</evidence>
<dbReference type="HOGENOM" id="CLU_129782_0_0_7"/>
<name>Q30S29_SULDN</name>
<dbReference type="Gene3D" id="2.40.50.100">
    <property type="match status" value="1"/>
</dbReference>
<accession>Q30S29</accession>
<gene>
    <name evidence="1" type="ordered locus">Suden_0924</name>
</gene>
<sequence>MNRVSGVIKEIKKSGEIEHLIIDTKNELFSALILSGNESYKIGQSVYLLFKESEVMIATLESMVSARNSFISKIIEIEEGEILANVTFDFYGSKISSIITKDALREFTCRVGDEKRWFVKSNEISILLGKSDEI</sequence>
<dbReference type="InterPro" id="IPR008995">
    <property type="entry name" value="Mo/tungstate-bd_C_term_dom"/>
</dbReference>
<dbReference type="eggNOG" id="COG3585">
    <property type="taxonomic scope" value="Bacteria"/>
</dbReference>
<dbReference type="KEGG" id="tdn:Suden_0924"/>
<protein>
    <submittedName>
        <fullName evidence="1">Uncharacterized protein</fullName>
    </submittedName>
</protein>
<dbReference type="STRING" id="326298.Suden_0924"/>
<organism evidence="1 2">
    <name type="scientific">Sulfurimonas denitrificans (strain ATCC 33889 / DSM 1251)</name>
    <name type="common">Thiomicrospira denitrificans (strain ATCC 33889 / DSM 1251)</name>
    <dbReference type="NCBI Taxonomy" id="326298"/>
    <lineage>
        <taxon>Bacteria</taxon>
        <taxon>Pseudomonadati</taxon>
        <taxon>Campylobacterota</taxon>
        <taxon>Epsilonproteobacteria</taxon>
        <taxon>Campylobacterales</taxon>
        <taxon>Sulfurimonadaceae</taxon>
        <taxon>Sulfurimonas</taxon>
    </lineage>
</organism>
<proteinExistence type="predicted"/>